<gene>
    <name evidence="1" type="ORF">F2Q69_00043902</name>
</gene>
<name>A0A8S9NHA0_BRACR</name>
<dbReference type="AlphaFoldDB" id="A0A8S9NHA0"/>
<reference evidence="1" key="1">
    <citation type="submission" date="2019-12" db="EMBL/GenBank/DDBJ databases">
        <title>Genome sequencing and annotation of Brassica cretica.</title>
        <authorList>
            <person name="Studholme D.J."/>
            <person name="Sarris P."/>
        </authorList>
    </citation>
    <scope>NUCLEOTIDE SEQUENCE</scope>
    <source>
        <strain evidence="1">PFS-109/04</strain>
        <tissue evidence="1">Leaf</tissue>
    </source>
</reference>
<organism evidence="1 2">
    <name type="scientific">Brassica cretica</name>
    <name type="common">Mustard</name>
    <dbReference type="NCBI Taxonomy" id="69181"/>
    <lineage>
        <taxon>Eukaryota</taxon>
        <taxon>Viridiplantae</taxon>
        <taxon>Streptophyta</taxon>
        <taxon>Embryophyta</taxon>
        <taxon>Tracheophyta</taxon>
        <taxon>Spermatophyta</taxon>
        <taxon>Magnoliopsida</taxon>
        <taxon>eudicotyledons</taxon>
        <taxon>Gunneridae</taxon>
        <taxon>Pentapetalae</taxon>
        <taxon>rosids</taxon>
        <taxon>malvids</taxon>
        <taxon>Brassicales</taxon>
        <taxon>Brassicaceae</taxon>
        <taxon>Brassiceae</taxon>
        <taxon>Brassica</taxon>
    </lineage>
</organism>
<dbReference type="Proteomes" id="UP000712600">
    <property type="component" value="Unassembled WGS sequence"/>
</dbReference>
<dbReference type="EMBL" id="QGKX02001621">
    <property type="protein sequence ID" value="KAF3502985.1"/>
    <property type="molecule type" value="Genomic_DNA"/>
</dbReference>
<evidence type="ECO:0000313" key="1">
    <source>
        <dbReference type="EMBL" id="KAF3502985.1"/>
    </source>
</evidence>
<protein>
    <submittedName>
        <fullName evidence="1">Uncharacterized protein</fullName>
    </submittedName>
</protein>
<accession>A0A8S9NHA0</accession>
<evidence type="ECO:0000313" key="2">
    <source>
        <dbReference type="Proteomes" id="UP000712600"/>
    </source>
</evidence>
<comment type="caution">
    <text evidence="1">The sequence shown here is derived from an EMBL/GenBank/DDBJ whole genome shotgun (WGS) entry which is preliminary data.</text>
</comment>
<proteinExistence type="predicted"/>
<sequence>MIICCASDEPPQLKGMFPCTAWSDFPERLHEVAVTHIPERPGQSDMERSLAFLSRDTPPRATEFGWREESYVVEHAEPGDLWVRQFGEQLGTGFIEEAVGLFITHDVERPKVFDVEVLNLFVNAVVGEIDAKMLKERCEQATASVLLFRTMHKTLPPFADHGHEVETGVCLDLLNGNARPRSSDFILNTSVQGFQLPVGDLGGQILCEQEISLDLSRDKEQYSPSAMKENEQLAGAIPMACSVSNTSSSIPRSARVSAWQKRVGNMSTRRRAL</sequence>